<evidence type="ECO:0008006" key="4">
    <source>
        <dbReference type="Google" id="ProtNLM"/>
    </source>
</evidence>
<sequence length="487" mass="53253">MPPSNRRGKDASKPKGKGNPKPKSTSKTPKRNVNQWTASNFNSETGKPLLEAKSLPVSLQQLLLNVFQSGLLSGKGSKSEPLSRPLSELIQILKTHLYRRDFLSAFADANDELLKAYALRWSAGRALGYAGIFAAVCEMITQDRATALQKKMYVEHIVCIGGGAGAEIVGLAAAWRWLNDQGRILSLDKNMGDLSLGNKMQPDNNSDAGKSDDNRVSDNNDIAPAQRQQFSNLSITAVDIADWSPLIDALRRAVSSDSIPSSKSCPAPLIPQGGPDGRVDDVFQISFKKADVLSLTDEELRSLLAARWNDLNGSLDSSNTSTEQNGTVLVTLMFTLNELFSTSIPKTTAFLLRLTDMLSAGTLLLVVDSPGSYSTLTLGGNKAASTAKSATSKSTNSFQNDSTTRQDSSEERPVDSGDAATQQRKYPMRFLLDHALISVADGKWERVLSDDSRWFRRDTSQLKYQVGDGIGLEDMRFQIHVYRRQKD</sequence>
<evidence type="ECO:0000256" key="1">
    <source>
        <dbReference type="SAM" id="MobiDB-lite"/>
    </source>
</evidence>
<gene>
    <name evidence="2" type="ORF">AJ79_04809</name>
</gene>
<feature type="region of interest" description="Disordered" evidence="1">
    <location>
        <begin position="384"/>
        <end position="421"/>
    </location>
</feature>
<name>A0A2B7XS09_9EURO</name>
<dbReference type="InterPro" id="IPR021463">
    <property type="entry name" value="Methyltransf_34"/>
</dbReference>
<keyword evidence="3" id="KW-1185">Reference proteome</keyword>
<dbReference type="AlphaFoldDB" id="A0A2B7XS09"/>
<feature type="compositionally biased region" description="Low complexity" evidence="1">
    <location>
        <begin position="384"/>
        <end position="395"/>
    </location>
</feature>
<dbReference type="STRING" id="1447875.A0A2B7XS09"/>
<dbReference type="OrthoDB" id="6419443at2759"/>
<dbReference type="EMBL" id="PDNB01000071">
    <property type="protein sequence ID" value="PGH11551.1"/>
    <property type="molecule type" value="Genomic_DNA"/>
</dbReference>
<feature type="compositionally biased region" description="Basic and acidic residues" evidence="1">
    <location>
        <begin position="209"/>
        <end position="218"/>
    </location>
</feature>
<dbReference type="Pfam" id="PF11312">
    <property type="entry name" value="Methyltransf_34"/>
    <property type="match status" value="1"/>
</dbReference>
<feature type="compositionally biased region" description="Polar residues" evidence="1">
    <location>
        <begin position="396"/>
        <end position="406"/>
    </location>
</feature>
<feature type="region of interest" description="Disordered" evidence="1">
    <location>
        <begin position="196"/>
        <end position="220"/>
    </location>
</feature>
<feature type="compositionally biased region" description="Polar residues" evidence="1">
    <location>
        <begin position="31"/>
        <end position="40"/>
    </location>
</feature>
<protein>
    <recommendedName>
        <fullName evidence="4">25S rRNA (Uridine(2843)-N(3))-methyltransferase</fullName>
    </recommendedName>
</protein>
<feature type="region of interest" description="Disordered" evidence="1">
    <location>
        <begin position="1"/>
        <end position="40"/>
    </location>
</feature>
<accession>A0A2B7XS09</accession>
<evidence type="ECO:0000313" key="3">
    <source>
        <dbReference type="Proteomes" id="UP000223968"/>
    </source>
</evidence>
<evidence type="ECO:0000313" key="2">
    <source>
        <dbReference type="EMBL" id="PGH11551.1"/>
    </source>
</evidence>
<organism evidence="2 3">
    <name type="scientific">Helicocarpus griseus UAMH5409</name>
    <dbReference type="NCBI Taxonomy" id="1447875"/>
    <lineage>
        <taxon>Eukaryota</taxon>
        <taxon>Fungi</taxon>
        <taxon>Dikarya</taxon>
        <taxon>Ascomycota</taxon>
        <taxon>Pezizomycotina</taxon>
        <taxon>Eurotiomycetes</taxon>
        <taxon>Eurotiomycetidae</taxon>
        <taxon>Onygenales</taxon>
        <taxon>Ajellomycetaceae</taxon>
        <taxon>Helicocarpus</taxon>
    </lineage>
</organism>
<comment type="caution">
    <text evidence="2">The sequence shown here is derived from an EMBL/GenBank/DDBJ whole genome shotgun (WGS) entry which is preliminary data.</text>
</comment>
<proteinExistence type="predicted"/>
<dbReference type="Proteomes" id="UP000223968">
    <property type="component" value="Unassembled WGS sequence"/>
</dbReference>
<reference evidence="2 3" key="1">
    <citation type="submission" date="2017-10" db="EMBL/GenBank/DDBJ databases">
        <title>Comparative genomics in systemic dimorphic fungi from Ajellomycetaceae.</title>
        <authorList>
            <person name="Munoz J.F."/>
            <person name="Mcewen J.G."/>
            <person name="Clay O.K."/>
            <person name="Cuomo C.A."/>
        </authorList>
    </citation>
    <scope>NUCLEOTIDE SEQUENCE [LARGE SCALE GENOMIC DNA]</scope>
    <source>
        <strain evidence="2 3">UAMH5409</strain>
    </source>
</reference>